<keyword evidence="11" id="KW-0067">ATP-binding</keyword>
<keyword evidence="8" id="KW-0812">Transmembrane</keyword>
<dbReference type="CDD" id="cd00075">
    <property type="entry name" value="HATPase"/>
    <property type="match status" value="1"/>
</dbReference>
<dbReference type="Pfam" id="PF02518">
    <property type="entry name" value="HATPase_c"/>
    <property type="match status" value="1"/>
</dbReference>
<name>A0A919HWT1_KLEPN</name>
<evidence type="ECO:0000313" key="19">
    <source>
        <dbReference type="EMBL" id="GHK51466.1"/>
    </source>
</evidence>
<evidence type="ECO:0000256" key="6">
    <source>
        <dbReference type="ARBA" id="ARBA00022553"/>
    </source>
</evidence>
<keyword evidence="6" id="KW-0597">Phosphoprotein</keyword>
<evidence type="ECO:0000256" key="9">
    <source>
        <dbReference type="ARBA" id="ARBA00022741"/>
    </source>
</evidence>
<accession>A0A919HWT1</accession>
<evidence type="ECO:0000256" key="14">
    <source>
        <dbReference type="ARBA" id="ARBA00023136"/>
    </source>
</evidence>
<organism evidence="19 20">
    <name type="scientific">Klebsiella pneumoniae</name>
    <dbReference type="NCBI Taxonomy" id="573"/>
    <lineage>
        <taxon>Bacteria</taxon>
        <taxon>Pseudomonadati</taxon>
        <taxon>Pseudomonadota</taxon>
        <taxon>Gammaproteobacteria</taxon>
        <taxon>Enterobacterales</taxon>
        <taxon>Enterobacteriaceae</taxon>
        <taxon>Klebsiella/Raoultella group</taxon>
        <taxon>Klebsiella</taxon>
        <taxon>Klebsiella pneumoniae complex</taxon>
    </lineage>
</organism>
<gene>
    <name evidence="19" type="ORF">KPZU09_12020</name>
</gene>
<dbReference type="Gene3D" id="3.30.565.10">
    <property type="entry name" value="Histidine kinase-like ATPase, C-terminal domain"/>
    <property type="match status" value="1"/>
</dbReference>
<reference evidence="19" key="1">
    <citation type="submission" date="2020-10" db="EMBL/GenBank/DDBJ databases">
        <title>Genome Sequence of ESBL Producing Zambian Clinical Strains.</title>
        <authorList>
            <person name="Shawa M."/>
            <person name="Furuta Y."/>
            <person name="Simbotwe M."/>
            <person name="Mulenga E."/>
            <person name="Mubanga M."/>
            <person name="Mulenga G."/>
            <person name="Kaile C."/>
            <person name="Zorigt T."/>
            <person name="Hang'ombe B."/>
            <person name="Higashi H."/>
        </authorList>
    </citation>
    <scope>NUCLEOTIDE SEQUENCE</scope>
    <source>
        <strain evidence="19">Zam_UTH_09</strain>
    </source>
</reference>
<evidence type="ECO:0000256" key="16">
    <source>
        <dbReference type="SAM" id="MobiDB-lite"/>
    </source>
</evidence>
<dbReference type="PROSITE" id="PS50109">
    <property type="entry name" value="HIS_KIN"/>
    <property type="match status" value="1"/>
</dbReference>
<keyword evidence="10" id="KW-0418">Kinase</keyword>
<dbReference type="Proteomes" id="UP000655094">
    <property type="component" value="Unassembled WGS sequence"/>
</dbReference>
<evidence type="ECO:0000256" key="1">
    <source>
        <dbReference type="ARBA" id="ARBA00000085"/>
    </source>
</evidence>
<keyword evidence="14" id="KW-0472">Membrane</keyword>
<evidence type="ECO:0000256" key="12">
    <source>
        <dbReference type="ARBA" id="ARBA00022989"/>
    </source>
</evidence>
<evidence type="ECO:0000256" key="11">
    <source>
        <dbReference type="ARBA" id="ARBA00022840"/>
    </source>
</evidence>
<evidence type="ECO:0000256" key="5">
    <source>
        <dbReference type="ARBA" id="ARBA00022519"/>
    </source>
</evidence>
<evidence type="ECO:0000256" key="4">
    <source>
        <dbReference type="ARBA" id="ARBA00022475"/>
    </source>
</evidence>
<keyword evidence="7" id="KW-0808">Transferase</keyword>
<dbReference type="GO" id="GO:0005524">
    <property type="term" value="F:ATP binding"/>
    <property type="evidence" value="ECO:0007669"/>
    <property type="project" value="UniProtKB-KW"/>
</dbReference>
<dbReference type="SMART" id="SM00388">
    <property type="entry name" value="HisKA"/>
    <property type="match status" value="1"/>
</dbReference>
<dbReference type="InterPro" id="IPR036097">
    <property type="entry name" value="HisK_dim/P_sf"/>
</dbReference>
<evidence type="ECO:0000256" key="3">
    <source>
        <dbReference type="ARBA" id="ARBA00012438"/>
    </source>
</evidence>
<dbReference type="InterPro" id="IPR050980">
    <property type="entry name" value="2C_sensor_his_kinase"/>
</dbReference>
<dbReference type="PROSITE" id="PS50885">
    <property type="entry name" value="HAMP"/>
    <property type="match status" value="1"/>
</dbReference>
<dbReference type="SUPFAM" id="SSF55874">
    <property type="entry name" value="ATPase domain of HSP90 chaperone/DNA topoisomerase II/histidine kinase"/>
    <property type="match status" value="1"/>
</dbReference>
<dbReference type="GO" id="GO:0005886">
    <property type="term" value="C:plasma membrane"/>
    <property type="evidence" value="ECO:0007669"/>
    <property type="project" value="UniProtKB-SubCell"/>
</dbReference>
<feature type="domain" description="HAMP" evidence="18">
    <location>
        <begin position="82"/>
        <end position="109"/>
    </location>
</feature>
<evidence type="ECO:0000256" key="15">
    <source>
        <dbReference type="ARBA" id="ARBA00041011"/>
    </source>
</evidence>
<comment type="catalytic activity">
    <reaction evidence="1">
        <text>ATP + protein L-histidine = ADP + protein N-phospho-L-histidine.</text>
        <dbReference type="EC" id="2.7.13.3"/>
    </reaction>
</comment>
<evidence type="ECO:0000256" key="8">
    <source>
        <dbReference type="ARBA" id="ARBA00022692"/>
    </source>
</evidence>
<dbReference type="Gene3D" id="1.10.287.130">
    <property type="match status" value="1"/>
</dbReference>
<proteinExistence type="predicted"/>
<evidence type="ECO:0000313" key="20">
    <source>
        <dbReference type="Proteomes" id="UP000655094"/>
    </source>
</evidence>
<keyword evidence="12" id="KW-1133">Transmembrane helix</keyword>
<keyword evidence="9" id="KW-0547">Nucleotide-binding</keyword>
<dbReference type="Pfam" id="PF00512">
    <property type="entry name" value="HisKA"/>
    <property type="match status" value="1"/>
</dbReference>
<evidence type="ECO:0000256" key="13">
    <source>
        <dbReference type="ARBA" id="ARBA00023012"/>
    </source>
</evidence>
<dbReference type="PANTHER" id="PTHR44936">
    <property type="entry name" value="SENSOR PROTEIN CREC"/>
    <property type="match status" value="1"/>
</dbReference>
<dbReference type="GO" id="GO:0000155">
    <property type="term" value="F:phosphorelay sensor kinase activity"/>
    <property type="evidence" value="ECO:0007669"/>
    <property type="project" value="InterPro"/>
</dbReference>
<dbReference type="EMBL" id="BNFF01000001">
    <property type="protein sequence ID" value="GHK51466.1"/>
    <property type="molecule type" value="Genomic_DNA"/>
</dbReference>
<dbReference type="InterPro" id="IPR036890">
    <property type="entry name" value="HATPase_C_sf"/>
</dbReference>
<keyword evidence="4" id="KW-1003">Cell membrane</keyword>
<keyword evidence="5" id="KW-0997">Cell inner membrane</keyword>
<sequence>MAIPGPRQHIQAHITLHDGAPLTLDLWPKLPDIARWLPVVLIAQFVLLLACARYAVRRIAAHLPLYPRGKCPEPASDTAGTMAEQGPEEVRRAARAFNAMQARIHDHLQERARILAAISHDLQTPITRMKLRVEMADQPELRDKLLQDLDNMTRLVREGIAFARTSQPLEEARQRLNLDAFLDTIVCDYADVGRPVQFCPEETAGVVWVPPQALRRVMTNLIDNALKFGTTATVTLTRDAVGNITLHVLDEGPGIPEASLQEVLQPFYRRRTRAIAIPAAPARGWRSPRNWSARWTARCARPTARRAARRQRSPCRGGIVS</sequence>
<dbReference type="InterPro" id="IPR003661">
    <property type="entry name" value="HisK_dim/P_dom"/>
</dbReference>
<dbReference type="InterPro" id="IPR003660">
    <property type="entry name" value="HAMP_dom"/>
</dbReference>
<evidence type="ECO:0000256" key="7">
    <source>
        <dbReference type="ARBA" id="ARBA00022679"/>
    </source>
</evidence>
<keyword evidence="13" id="KW-0902">Two-component regulatory system</keyword>
<feature type="compositionally biased region" description="Basic residues" evidence="16">
    <location>
        <begin position="303"/>
        <end position="313"/>
    </location>
</feature>
<dbReference type="PANTHER" id="PTHR44936:SF5">
    <property type="entry name" value="SENSOR HISTIDINE KINASE ENVZ"/>
    <property type="match status" value="1"/>
</dbReference>
<dbReference type="InterPro" id="IPR005467">
    <property type="entry name" value="His_kinase_dom"/>
</dbReference>
<feature type="domain" description="Histidine kinase" evidence="17">
    <location>
        <begin position="117"/>
        <end position="277"/>
    </location>
</feature>
<evidence type="ECO:0000259" key="17">
    <source>
        <dbReference type="PROSITE" id="PS50109"/>
    </source>
</evidence>
<comment type="caution">
    <text evidence="19">The sequence shown here is derived from an EMBL/GenBank/DDBJ whole genome shotgun (WGS) entry which is preliminary data.</text>
</comment>
<protein>
    <recommendedName>
        <fullName evidence="15">Sensor histidine kinase EnvZ</fullName>
        <ecNumber evidence="3">2.7.13.3</ecNumber>
    </recommendedName>
</protein>
<comment type="subcellular location">
    <subcellularLocation>
        <location evidence="2">Cell inner membrane</location>
        <topology evidence="2">Multi-pass membrane protein</topology>
    </subcellularLocation>
</comment>
<evidence type="ECO:0000256" key="10">
    <source>
        <dbReference type="ARBA" id="ARBA00022777"/>
    </source>
</evidence>
<evidence type="ECO:0000259" key="18">
    <source>
        <dbReference type="PROSITE" id="PS50885"/>
    </source>
</evidence>
<dbReference type="AlphaFoldDB" id="A0A919HWT1"/>
<dbReference type="CDD" id="cd00082">
    <property type="entry name" value="HisKA"/>
    <property type="match status" value="1"/>
</dbReference>
<dbReference type="SUPFAM" id="SSF47384">
    <property type="entry name" value="Homodimeric domain of signal transducing histidine kinase"/>
    <property type="match status" value="1"/>
</dbReference>
<feature type="region of interest" description="Disordered" evidence="16">
    <location>
        <begin position="302"/>
        <end position="321"/>
    </location>
</feature>
<evidence type="ECO:0000256" key="2">
    <source>
        <dbReference type="ARBA" id="ARBA00004429"/>
    </source>
</evidence>
<dbReference type="EC" id="2.7.13.3" evidence="3"/>
<dbReference type="InterPro" id="IPR003594">
    <property type="entry name" value="HATPase_dom"/>
</dbReference>